<sequence length="56" mass="5901">MTECSPVVVIDDQSLIVTVSDPEPIVPVIGIHGPPGPSGTDDFNLDLTLIFNIAQL</sequence>
<organism evidence="1 2">
    <name type="scientific">Paludibacterium denitrificans</name>
    <dbReference type="NCBI Taxonomy" id="2675226"/>
    <lineage>
        <taxon>Bacteria</taxon>
        <taxon>Pseudomonadati</taxon>
        <taxon>Pseudomonadota</taxon>
        <taxon>Betaproteobacteria</taxon>
        <taxon>Neisseriales</taxon>
        <taxon>Chromobacteriaceae</taxon>
        <taxon>Paludibacterium</taxon>
    </lineage>
</organism>
<dbReference type="RefSeq" id="WP_230369128.1">
    <property type="nucleotide sequence ID" value="NZ_WLYX01000001.1"/>
</dbReference>
<name>A0A844GDJ3_9NEIS</name>
<proteinExistence type="predicted"/>
<dbReference type="AlphaFoldDB" id="A0A844GDJ3"/>
<dbReference type="Proteomes" id="UP000446658">
    <property type="component" value="Unassembled WGS sequence"/>
</dbReference>
<keyword evidence="2" id="KW-1185">Reference proteome</keyword>
<evidence type="ECO:0000313" key="1">
    <source>
        <dbReference type="EMBL" id="MTD32645.1"/>
    </source>
</evidence>
<evidence type="ECO:0000313" key="2">
    <source>
        <dbReference type="Proteomes" id="UP000446658"/>
    </source>
</evidence>
<comment type="caution">
    <text evidence="1">The sequence shown here is derived from an EMBL/GenBank/DDBJ whole genome shotgun (WGS) entry which is preliminary data.</text>
</comment>
<gene>
    <name evidence="1" type="ORF">GKE73_02960</name>
</gene>
<dbReference type="EMBL" id="WLYX01000001">
    <property type="protein sequence ID" value="MTD32645.1"/>
    <property type="molecule type" value="Genomic_DNA"/>
</dbReference>
<accession>A0A844GDJ3</accession>
<protein>
    <submittedName>
        <fullName evidence="1">Uncharacterized protein</fullName>
    </submittedName>
</protein>
<reference evidence="1 2" key="1">
    <citation type="submission" date="2019-11" db="EMBL/GenBank/DDBJ databases">
        <title>Draft genome sequence of Paludibacterium sp. dN18-1.</title>
        <authorList>
            <person name="Im W.-T."/>
        </authorList>
    </citation>
    <scope>NUCLEOTIDE SEQUENCE [LARGE SCALE GENOMIC DNA]</scope>
    <source>
        <strain evidence="2">dN 18-1</strain>
    </source>
</reference>